<dbReference type="Proteomes" id="UP000193922">
    <property type="component" value="Unassembled WGS sequence"/>
</dbReference>
<keyword evidence="2" id="KW-0723">Serine/threonine-protein kinase</keyword>
<dbReference type="EMBL" id="MCFD01000015">
    <property type="protein sequence ID" value="ORX66612.1"/>
    <property type="molecule type" value="Genomic_DNA"/>
</dbReference>
<dbReference type="PROSITE" id="PS50011">
    <property type="entry name" value="PROTEIN_KINASE_DOM"/>
    <property type="match status" value="1"/>
</dbReference>
<feature type="region of interest" description="Disordered" evidence="10">
    <location>
        <begin position="37"/>
        <end position="60"/>
    </location>
</feature>
<evidence type="ECO:0000256" key="7">
    <source>
        <dbReference type="ARBA" id="ARBA00047899"/>
    </source>
</evidence>
<evidence type="ECO:0000256" key="2">
    <source>
        <dbReference type="ARBA" id="ARBA00022527"/>
    </source>
</evidence>
<keyword evidence="13" id="KW-1185">Reference proteome</keyword>
<dbReference type="RefSeq" id="XP_040740600.1">
    <property type="nucleotide sequence ID" value="XM_040889862.1"/>
</dbReference>
<accession>A0A1Y1VZE2</accession>
<protein>
    <recommendedName>
        <fullName evidence="1">non-specific serine/threonine protein kinase</fullName>
        <ecNumber evidence="1">2.7.11.1</ecNumber>
    </recommendedName>
</protein>
<evidence type="ECO:0000256" key="1">
    <source>
        <dbReference type="ARBA" id="ARBA00012513"/>
    </source>
</evidence>
<evidence type="ECO:0000256" key="10">
    <source>
        <dbReference type="SAM" id="MobiDB-lite"/>
    </source>
</evidence>
<sequence length="469" mass="51809">MPITSDSTTTATTFSTQAISELCDVFGGCSVPNTTPAVTATNSEQGSRSGNGSALAPSTPASDYEICDIDGWHTKFQSSSDTGTKADTETGSGTRSGTGSGATSETGPNTGDRPDTDTDTSSDTAGDSSGARSVSGAVLLGVVIAGAVSQWQTFASLLAQLSRISILLPSFQLIRTMATTAETQQLIDKYILIQLVGEGQYGKVYKAVHRSRGLVVALKIISKVNRKRLDIETYREEMRLLQHLNHPHIIRLIEYFETDTDIYIVLEYCKCDLSVYLKRKGGFLKMEEVREIGLQLVAALKYLHTLGVVHHDIKPQNALIGCDGRVKLCDLGLATQLTRDGKPIYVHTLKGTPLYMAPEMLRRERYTNKADLWSLGVVLYELFVGKTPFRTTSLADLKQNIMEEDIVWPKRIPAQLKEFLEGLLQRDPAKRMLWHELRRHPFLLSMETEEQAMQGEADMAQEGELLQYH</sequence>
<dbReference type="SMART" id="SM00220">
    <property type="entry name" value="S_TKc"/>
    <property type="match status" value="1"/>
</dbReference>
<feature type="compositionally biased region" description="Low complexity" evidence="10">
    <location>
        <begin position="101"/>
        <end position="111"/>
    </location>
</feature>
<dbReference type="Gene3D" id="1.10.510.10">
    <property type="entry name" value="Transferase(Phosphotransferase) domain 1"/>
    <property type="match status" value="1"/>
</dbReference>
<evidence type="ECO:0000256" key="4">
    <source>
        <dbReference type="ARBA" id="ARBA00022741"/>
    </source>
</evidence>
<dbReference type="GO" id="GO:0005737">
    <property type="term" value="C:cytoplasm"/>
    <property type="evidence" value="ECO:0007669"/>
    <property type="project" value="TreeGrafter"/>
</dbReference>
<evidence type="ECO:0000256" key="6">
    <source>
        <dbReference type="ARBA" id="ARBA00022840"/>
    </source>
</evidence>
<evidence type="ECO:0000313" key="13">
    <source>
        <dbReference type="Proteomes" id="UP000193922"/>
    </source>
</evidence>
<dbReference type="EC" id="2.7.11.1" evidence="1"/>
<dbReference type="GO" id="GO:0005524">
    <property type="term" value="F:ATP binding"/>
    <property type="evidence" value="ECO:0007669"/>
    <property type="project" value="UniProtKB-UniRule"/>
</dbReference>
<reference evidence="12 13" key="1">
    <citation type="submission" date="2016-07" db="EMBL/GenBank/DDBJ databases">
        <title>Pervasive Adenine N6-methylation of Active Genes in Fungi.</title>
        <authorList>
            <consortium name="DOE Joint Genome Institute"/>
            <person name="Mondo S.J."/>
            <person name="Dannebaum R.O."/>
            <person name="Kuo R.C."/>
            <person name="Labutti K."/>
            <person name="Haridas S."/>
            <person name="Kuo A."/>
            <person name="Salamov A."/>
            <person name="Ahrendt S.R."/>
            <person name="Lipzen A."/>
            <person name="Sullivan W."/>
            <person name="Andreopoulos W.B."/>
            <person name="Clum A."/>
            <person name="Lindquist E."/>
            <person name="Daum C."/>
            <person name="Ramamoorthy G.K."/>
            <person name="Gryganskyi A."/>
            <person name="Culley D."/>
            <person name="Magnuson J.K."/>
            <person name="James T.Y."/>
            <person name="O'Malley M.A."/>
            <person name="Stajich J.E."/>
            <person name="Spatafora J.W."/>
            <person name="Visel A."/>
            <person name="Grigoriev I.V."/>
        </authorList>
    </citation>
    <scope>NUCLEOTIDE SEQUENCE [LARGE SCALE GENOMIC DNA]</scope>
    <source>
        <strain evidence="12 13">ATCC 12442</strain>
    </source>
</reference>
<feature type="binding site" evidence="9">
    <location>
        <position position="219"/>
    </location>
    <ligand>
        <name>ATP</name>
        <dbReference type="ChEBI" id="CHEBI:30616"/>
    </ligand>
</feature>
<dbReference type="GO" id="GO:0004674">
    <property type="term" value="F:protein serine/threonine kinase activity"/>
    <property type="evidence" value="ECO:0007669"/>
    <property type="project" value="UniProtKB-KW"/>
</dbReference>
<evidence type="ECO:0000259" key="11">
    <source>
        <dbReference type="PROSITE" id="PS50011"/>
    </source>
</evidence>
<evidence type="ECO:0000256" key="8">
    <source>
        <dbReference type="ARBA" id="ARBA00048679"/>
    </source>
</evidence>
<dbReference type="InterPro" id="IPR011009">
    <property type="entry name" value="Kinase-like_dom_sf"/>
</dbReference>
<dbReference type="AlphaFoldDB" id="A0A1Y1VZE2"/>
<feature type="compositionally biased region" description="Polar residues" evidence="10">
    <location>
        <begin position="37"/>
        <end position="52"/>
    </location>
</feature>
<evidence type="ECO:0000256" key="9">
    <source>
        <dbReference type="PROSITE-ProRule" id="PRU10141"/>
    </source>
</evidence>
<organism evidence="12 13">
    <name type="scientific">Linderina pennispora</name>
    <dbReference type="NCBI Taxonomy" id="61395"/>
    <lineage>
        <taxon>Eukaryota</taxon>
        <taxon>Fungi</taxon>
        <taxon>Fungi incertae sedis</taxon>
        <taxon>Zoopagomycota</taxon>
        <taxon>Kickxellomycotina</taxon>
        <taxon>Kickxellomycetes</taxon>
        <taxon>Kickxellales</taxon>
        <taxon>Kickxellaceae</taxon>
        <taxon>Linderina</taxon>
    </lineage>
</organism>
<keyword evidence="6 9" id="KW-0067">ATP-binding</keyword>
<feature type="region of interest" description="Disordered" evidence="10">
    <location>
        <begin position="77"/>
        <end position="131"/>
    </location>
</feature>
<dbReference type="GeneID" id="63806510"/>
<dbReference type="InterPro" id="IPR017441">
    <property type="entry name" value="Protein_kinase_ATP_BS"/>
</dbReference>
<dbReference type="PANTHER" id="PTHR22983:SF6">
    <property type="entry name" value="SERINE_THREONINE-PROTEIN KINASE 36"/>
    <property type="match status" value="1"/>
</dbReference>
<evidence type="ECO:0000256" key="5">
    <source>
        <dbReference type="ARBA" id="ARBA00022777"/>
    </source>
</evidence>
<comment type="caution">
    <text evidence="12">The sequence shown here is derived from an EMBL/GenBank/DDBJ whole genome shotgun (WGS) entry which is preliminary data.</text>
</comment>
<keyword evidence="3" id="KW-0808">Transferase</keyword>
<dbReference type="FunFam" id="1.10.510.10:FF:000571">
    <property type="entry name" value="Maternal embryonic leucine zipper kinase"/>
    <property type="match status" value="1"/>
</dbReference>
<dbReference type="PROSITE" id="PS00107">
    <property type="entry name" value="PROTEIN_KINASE_ATP"/>
    <property type="match status" value="1"/>
</dbReference>
<dbReference type="SUPFAM" id="SSF56112">
    <property type="entry name" value="Protein kinase-like (PK-like)"/>
    <property type="match status" value="1"/>
</dbReference>
<dbReference type="InterPro" id="IPR000719">
    <property type="entry name" value="Prot_kinase_dom"/>
</dbReference>
<feature type="domain" description="Protein kinase" evidence="11">
    <location>
        <begin position="190"/>
        <end position="443"/>
    </location>
</feature>
<comment type="catalytic activity">
    <reaction evidence="8">
        <text>L-seryl-[protein] + ATP = O-phospho-L-seryl-[protein] + ADP + H(+)</text>
        <dbReference type="Rhea" id="RHEA:17989"/>
        <dbReference type="Rhea" id="RHEA-COMP:9863"/>
        <dbReference type="Rhea" id="RHEA-COMP:11604"/>
        <dbReference type="ChEBI" id="CHEBI:15378"/>
        <dbReference type="ChEBI" id="CHEBI:29999"/>
        <dbReference type="ChEBI" id="CHEBI:30616"/>
        <dbReference type="ChEBI" id="CHEBI:83421"/>
        <dbReference type="ChEBI" id="CHEBI:456216"/>
        <dbReference type="EC" id="2.7.11.1"/>
    </reaction>
</comment>
<keyword evidence="4 9" id="KW-0547">Nucleotide-binding</keyword>
<comment type="catalytic activity">
    <reaction evidence="7">
        <text>L-threonyl-[protein] + ATP = O-phospho-L-threonyl-[protein] + ADP + H(+)</text>
        <dbReference type="Rhea" id="RHEA:46608"/>
        <dbReference type="Rhea" id="RHEA-COMP:11060"/>
        <dbReference type="Rhea" id="RHEA-COMP:11605"/>
        <dbReference type="ChEBI" id="CHEBI:15378"/>
        <dbReference type="ChEBI" id="CHEBI:30013"/>
        <dbReference type="ChEBI" id="CHEBI:30616"/>
        <dbReference type="ChEBI" id="CHEBI:61977"/>
        <dbReference type="ChEBI" id="CHEBI:456216"/>
        <dbReference type="EC" id="2.7.11.1"/>
    </reaction>
</comment>
<dbReference type="PANTHER" id="PTHR22983">
    <property type="entry name" value="PROTEIN KINASE RELATED"/>
    <property type="match status" value="1"/>
</dbReference>
<dbReference type="FunFam" id="3.30.200.20:FF:000042">
    <property type="entry name" value="Aurora kinase A"/>
    <property type="match status" value="1"/>
</dbReference>
<name>A0A1Y1VZE2_9FUNG</name>
<keyword evidence="5 12" id="KW-0418">Kinase</keyword>
<gene>
    <name evidence="12" type="ORF">DL89DRAFT_286311</name>
</gene>
<dbReference type="Pfam" id="PF00069">
    <property type="entry name" value="Pkinase"/>
    <property type="match status" value="1"/>
</dbReference>
<proteinExistence type="predicted"/>
<feature type="compositionally biased region" description="Low complexity" evidence="10">
    <location>
        <begin position="119"/>
        <end position="131"/>
    </location>
</feature>
<evidence type="ECO:0000256" key="3">
    <source>
        <dbReference type="ARBA" id="ARBA00022679"/>
    </source>
</evidence>
<dbReference type="STRING" id="61395.A0A1Y1VZE2"/>
<evidence type="ECO:0000313" key="12">
    <source>
        <dbReference type="EMBL" id="ORX66612.1"/>
    </source>
</evidence>
<dbReference type="OrthoDB" id="266718at2759"/>